<dbReference type="EMBL" id="FOVK01000004">
    <property type="protein sequence ID" value="SFN71864.1"/>
    <property type="molecule type" value="Genomic_DNA"/>
</dbReference>
<keyword evidence="2" id="KW-1185">Reference proteome</keyword>
<evidence type="ECO:0000313" key="2">
    <source>
        <dbReference type="Proteomes" id="UP000181899"/>
    </source>
</evidence>
<name>A0A1I5BAX6_9CLOT</name>
<dbReference type="OrthoDB" id="2004745at2"/>
<sequence>MNIEEAASYIEFNFSGKVLLENPFPTSKLPLYLSSTYNFRMISYSDHDFLLMDCSKTIELSIPSLEKHVRKVKEVCGYDIEVILVFDDVTKYLRNKLIEKGVSFVVPGKQIFLPTVGRIFTEKRMNRYSKQKDSIYKISPTTEALILEIICSNEFPKHRSELARKLDVSEMSISRAIKEMNSNEITSYNNVEDIGDFTKKIIRNAKQIFAGPIMKKIYVKRDSIQKDLWRELSVSGESALSEETMLMRPRVDVFGIMNRKWKVLSTDIEEVPHEDLGVCQVELWRYQLPKISNRVHPIALYIMFINEEDERIEKEMEILVERFLR</sequence>
<evidence type="ECO:0008006" key="3">
    <source>
        <dbReference type="Google" id="ProtNLM"/>
    </source>
</evidence>
<dbReference type="Proteomes" id="UP000181899">
    <property type="component" value="Unassembled WGS sequence"/>
</dbReference>
<accession>A0A1I5BAX6</accession>
<evidence type="ECO:0000313" key="1">
    <source>
        <dbReference type="EMBL" id="SFN71864.1"/>
    </source>
</evidence>
<proteinExistence type="predicted"/>
<dbReference type="RefSeq" id="WP_074911855.1">
    <property type="nucleotide sequence ID" value="NZ_FOVK01000004.1"/>
</dbReference>
<gene>
    <name evidence="1" type="ORF">SAMN04488695_104108</name>
</gene>
<organism evidence="1 2">
    <name type="scientific">Proteiniclasticum ruminis</name>
    <dbReference type="NCBI Taxonomy" id="398199"/>
    <lineage>
        <taxon>Bacteria</taxon>
        <taxon>Bacillati</taxon>
        <taxon>Bacillota</taxon>
        <taxon>Clostridia</taxon>
        <taxon>Eubacteriales</taxon>
        <taxon>Clostridiaceae</taxon>
        <taxon>Proteiniclasticum</taxon>
    </lineage>
</organism>
<reference evidence="1 2" key="1">
    <citation type="submission" date="2016-10" db="EMBL/GenBank/DDBJ databases">
        <authorList>
            <person name="de Groot N.N."/>
        </authorList>
    </citation>
    <scope>NUCLEOTIDE SEQUENCE [LARGE SCALE GENOMIC DNA]</scope>
    <source>
        <strain evidence="1 2">ML2</strain>
    </source>
</reference>
<protein>
    <recommendedName>
        <fullName evidence="3">MarR family transcriptional regulator</fullName>
    </recommendedName>
</protein>
<dbReference type="AlphaFoldDB" id="A0A1I5BAX6"/>